<name>A0AAN1XUM7_UNVUL</name>
<keyword evidence="3" id="KW-1185">Reference proteome</keyword>
<dbReference type="InterPro" id="IPR046336">
    <property type="entry name" value="Lon_prtase_N_sf"/>
</dbReference>
<dbReference type="SUPFAM" id="SSF88697">
    <property type="entry name" value="PUA domain-like"/>
    <property type="match status" value="1"/>
</dbReference>
<dbReference type="Gene3D" id="1.20.58.1480">
    <property type="match status" value="1"/>
</dbReference>
<evidence type="ECO:0000313" key="2">
    <source>
        <dbReference type="EMBL" id="BDE05749.1"/>
    </source>
</evidence>
<dbReference type="Proteomes" id="UP001317532">
    <property type="component" value="Chromosome"/>
</dbReference>
<dbReference type="InterPro" id="IPR003111">
    <property type="entry name" value="Lon_prtase_N"/>
</dbReference>
<sequence length="241" mass="27468">MEETGELRLFPLNTVLFPGAVLNLHVFEERYRRMIAECLDANEAFGVVLIREGQEAGDPDVTPHEIGTTAEISEVTPLPAGRYYISTTGKRRFRIERIVRRDPYLVARVEYLNDADVDDDEERACELTHRVLGEFREYMKLLVAFSGNASDLDIPHDPTDASYVVGDALQVADALKQRLLELRTAEARLAAELSFLRKLLPQLRSLLERKKAQDSIMRDDAPGGEFRTHQEKYFGKHFSMN</sequence>
<accession>A0AAN1XUM7</accession>
<gene>
    <name evidence="2" type="ORF">WPS_10250</name>
</gene>
<dbReference type="PANTHER" id="PTHR46732">
    <property type="entry name" value="ATP-DEPENDENT PROTEASE LA (LON) DOMAIN PROTEIN"/>
    <property type="match status" value="1"/>
</dbReference>
<dbReference type="KEGG" id="vab:WPS_10250"/>
<dbReference type="PANTHER" id="PTHR46732:SF8">
    <property type="entry name" value="ATP-DEPENDENT PROTEASE LA (LON) DOMAIN PROTEIN"/>
    <property type="match status" value="1"/>
</dbReference>
<proteinExistence type="predicted"/>
<protein>
    <recommendedName>
        <fullName evidence="1">Lon N-terminal domain-containing protein</fullName>
    </recommendedName>
</protein>
<dbReference type="InterPro" id="IPR015947">
    <property type="entry name" value="PUA-like_sf"/>
</dbReference>
<dbReference type="Pfam" id="PF02190">
    <property type="entry name" value="LON_substr_bdg"/>
    <property type="match status" value="1"/>
</dbReference>
<evidence type="ECO:0000259" key="1">
    <source>
        <dbReference type="PROSITE" id="PS51787"/>
    </source>
</evidence>
<dbReference type="SMART" id="SM00464">
    <property type="entry name" value="LON"/>
    <property type="match status" value="1"/>
</dbReference>
<dbReference type="AlphaFoldDB" id="A0AAN1XUM7"/>
<organism evidence="2 3">
    <name type="scientific">Vulcanimicrobium alpinum</name>
    <dbReference type="NCBI Taxonomy" id="3016050"/>
    <lineage>
        <taxon>Bacteria</taxon>
        <taxon>Bacillati</taxon>
        <taxon>Vulcanimicrobiota</taxon>
        <taxon>Vulcanimicrobiia</taxon>
        <taxon>Vulcanimicrobiales</taxon>
        <taxon>Vulcanimicrobiaceae</taxon>
        <taxon>Vulcanimicrobium</taxon>
    </lineage>
</organism>
<reference evidence="2 3" key="1">
    <citation type="journal article" date="2022" name="ISME Commun">
        <title>Vulcanimicrobium alpinus gen. nov. sp. nov., the first cultivated representative of the candidate phylum 'Eremiobacterota', is a metabolically versatile aerobic anoxygenic phototroph.</title>
        <authorList>
            <person name="Yabe S."/>
            <person name="Muto K."/>
            <person name="Abe K."/>
            <person name="Yokota A."/>
            <person name="Staudigel H."/>
            <person name="Tebo B.M."/>
        </authorList>
    </citation>
    <scope>NUCLEOTIDE SEQUENCE [LARGE SCALE GENOMIC DNA]</scope>
    <source>
        <strain evidence="2 3">WC8-2</strain>
    </source>
</reference>
<dbReference type="RefSeq" id="WP_317996771.1">
    <property type="nucleotide sequence ID" value="NZ_AP025523.1"/>
</dbReference>
<evidence type="ECO:0000313" key="3">
    <source>
        <dbReference type="Proteomes" id="UP001317532"/>
    </source>
</evidence>
<dbReference type="EMBL" id="AP025523">
    <property type="protein sequence ID" value="BDE05749.1"/>
    <property type="molecule type" value="Genomic_DNA"/>
</dbReference>
<dbReference type="Gene3D" id="2.30.130.40">
    <property type="entry name" value="LON domain-like"/>
    <property type="match status" value="1"/>
</dbReference>
<feature type="domain" description="Lon N-terminal" evidence="1">
    <location>
        <begin position="4"/>
        <end position="200"/>
    </location>
</feature>
<dbReference type="PROSITE" id="PS51787">
    <property type="entry name" value="LON_N"/>
    <property type="match status" value="1"/>
</dbReference>